<name>K9WQL2_9CYAN</name>
<accession>K9WQL2</accession>
<dbReference type="InterPro" id="IPR003795">
    <property type="entry name" value="DUF192"/>
</dbReference>
<reference evidence="2 3" key="1">
    <citation type="submission" date="2012-06" db="EMBL/GenBank/DDBJ databases">
        <title>Finished plasmid 1 of genome of Microcoleus sp. PCC 7113.</title>
        <authorList>
            <consortium name="US DOE Joint Genome Institute"/>
            <person name="Gugger M."/>
            <person name="Coursin T."/>
            <person name="Rippka R."/>
            <person name="Tandeau De Marsac N."/>
            <person name="Huntemann M."/>
            <person name="Wei C.-L."/>
            <person name="Han J."/>
            <person name="Detter J.C."/>
            <person name="Han C."/>
            <person name="Tapia R."/>
            <person name="Chen A."/>
            <person name="Kyrpides N."/>
            <person name="Mavromatis K."/>
            <person name="Markowitz V."/>
            <person name="Szeto E."/>
            <person name="Ivanova N."/>
            <person name="Pagani I."/>
            <person name="Pati A."/>
            <person name="Goodwin L."/>
            <person name="Nordberg H.P."/>
            <person name="Cantor M.N."/>
            <person name="Hua S.X."/>
            <person name="Woyke T."/>
            <person name="Kerfeld C.A."/>
        </authorList>
    </citation>
    <scope>NUCLEOTIDE SEQUENCE [LARGE SCALE GENOMIC DNA]</scope>
    <source>
        <strain evidence="2 3">PCC 7113</strain>
        <plasmid evidence="2 3">pMIC7113.01</plasmid>
    </source>
</reference>
<keyword evidence="1" id="KW-0472">Membrane</keyword>
<organism evidence="2 3">
    <name type="scientific">Allocoleopsis franciscana PCC 7113</name>
    <dbReference type="NCBI Taxonomy" id="1173027"/>
    <lineage>
        <taxon>Bacteria</taxon>
        <taxon>Bacillati</taxon>
        <taxon>Cyanobacteriota</taxon>
        <taxon>Cyanophyceae</taxon>
        <taxon>Coleofasciculales</taxon>
        <taxon>Coleofasciculaceae</taxon>
        <taxon>Allocoleopsis</taxon>
        <taxon>Allocoleopsis franciscana</taxon>
    </lineage>
</organism>
<dbReference type="Gene3D" id="2.60.120.1140">
    <property type="entry name" value="Protein of unknown function DUF192"/>
    <property type="match status" value="1"/>
</dbReference>
<dbReference type="KEGG" id="mic:Mic7113_6497"/>
<keyword evidence="1" id="KW-0812">Transmembrane</keyword>
<dbReference type="InterPro" id="IPR038695">
    <property type="entry name" value="Saro_0823-like_sf"/>
</dbReference>
<evidence type="ECO:0008006" key="4">
    <source>
        <dbReference type="Google" id="ProtNLM"/>
    </source>
</evidence>
<dbReference type="EMBL" id="CP003631">
    <property type="protein sequence ID" value="AFZ22076.1"/>
    <property type="molecule type" value="Genomic_DNA"/>
</dbReference>
<dbReference type="PANTHER" id="PTHR37953:SF1">
    <property type="entry name" value="UPF0127 PROTEIN MJ1496"/>
    <property type="match status" value="1"/>
</dbReference>
<protein>
    <recommendedName>
        <fullName evidence="4">DUF192 domain-containing protein</fullName>
    </recommendedName>
</protein>
<geneLocation type="plasmid" evidence="2 3">
    <name>pMIC7113.01</name>
</geneLocation>
<keyword evidence="2" id="KW-0614">Plasmid</keyword>
<feature type="transmembrane region" description="Helical" evidence="1">
    <location>
        <begin position="6"/>
        <end position="25"/>
    </location>
</feature>
<evidence type="ECO:0000256" key="1">
    <source>
        <dbReference type="SAM" id="Phobius"/>
    </source>
</evidence>
<evidence type="ECO:0000313" key="3">
    <source>
        <dbReference type="Proteomes" id="UP000010471"/>
    </source>
</evidence>
<proteinExistence type="predicted"/>
<dbReference type="HOGENOM" id="CLU_1298593_0_0_3"/>
<dbReference type="Proteomes" id="UP000010471">
    <property type="component" value="Plasmid pMIC7113.01"/>
</dbReference>
<gene>
    <name evidence="2" type="ORF">Mic7113_6497</name>
</gene>
<dbReference type="PANTHER" id="PTHR37953">
    <property type="entry name" value="UPF0127 PROTEIN MJ1496"/>
    <property type="match status" value="1"/>
</dbReference>
<keyword evidence="1" id="KW-1133">Transmembrane helix</keyword>
<dbReference type="AlphaFoldDB" id="K9WQL2"/>
<keyword evidence="3" id="KW-1185">Reference proteome</keyword>
<sequence length="212" mass="23180">MDRLGWAIGISLFGLSVVSVAITLYSRQPQVLPLGARLVVSGQTINLEVATTSEQQTKGLSYRHSLPPDKGMLFPVNPPRPVTVWMKNMFMPLDVVSLYQGRVVTVAPSLPPCQTNTCPLYKSEVVVDRVVELPAGTIKKLKLKQGVQVRILPVIAPAICSQASVFDKSRCWVSFINSIATALGDRTLVAQREGIANTPANLWQAEKLSDER</sequence>
<evidence type="ECO:0000313" key="2">
    <source>
        <dbReference type="EMBL" id="AFZ22076.1"/>
    </source>
</evidence>
<dbReference type="Pfam" id="PF02643">
    <property type="entry name" value="DUF192"/>
    <property type="match status" value="1"/>
</dbReference>